<protein>
    <submittedName>
        <fullName evidence="1">Uncharacterized protein</fullName>
    </submittedName>
</protein>
<dbReference type="Proteomes" id="UP000240325">
    <property type="component" value="Segment"/>
</dbReference>
<name>A0A2H4UUK9_9VIRU</name>
<evidence type="ECO:0000313" key="1">
    <source>
        <dbReference type="EMBL" id="ATZ80621.1"/>
    </source>
</evidence>
<organism evidence="1">
    <name type="scientific">Bodo saltans virus</name>
    <dbReference type="NCBI Taxonomy" id="2024608"/>
    <lineage>
        <taxon>Viruses</taxon>
        <taxon>Varidnaviria</taxon>
        <taxon>Bamfordvirae</taxon>
        <taxon>Nucleocytoviricota</taxon>
        <taxon>Megaviricetes</taxon>
        <taxon>Imitervirales</taxon>
        <taxon>Mimiviridae</taxon>
        <taxon>Klosneuvirinae</taxon>
        <taxon>Theiavirus</taxon>
        <taxon>Theiavirus salishense</taxon>
    </lineage>
</organism>
<reference evidence="1" key="1">
    <citation type="journal article" date="2017" name="Elife">
        <title>The kinetoplastid-infecting Bodo saltans virus (BsV), a window into the most abundant giant viruses in the sea.</title>
        <authorList>
            <person name="Deeg C.M."/>
            <person name="Chow C.-E.T."/>
            <person name="Suttle C.A."/>
        </authorList>
    </citation>
    <scope>NUCLEOTIDE SEQUENCE</scope>
    <source>
        <strain evidence="1">NG1</strain>
    </source>
</reference>
<gene>
    <name evidence="1" type="ORF">BMW23_0574</name>
</gene>
<evidence type="ECO:0000313" key="2">
    <source>
        <dbReference type="Proteomes" id="UP000240325"/>
    </source>
</evidence>
<sequence>MEILLSVPNAPPIEEIKKHILKKNREKSTEMMYTRINNLCNKICKNYSLEESEILMFNDDEDNLIKIFFDDINEHNKILSSELENKGYNVEFVEMELQNKNEKYTKSYKMIISVKENE</sequence>
<dbReference type="EMBL" id="MF782455">
    <property type="protein sequence ID" value="ATZ80621.1"/>
    <property type="molecule type" value="Genomic_DNA"/>
</dbReference>
<proteinExistence type="predicted"/>
<accession>A0A2H4UUK9</accession>
<keyword evidence="2" id="KW-1185">Reference proteome</keyword>